<dbReference type="EMBL" id="CM039433">
    <property type="protein sequence ID" value="KAI4329409.1"/>
    <property type="molecule type" value="Genomic_DNA"/>
</dbReference>
<protein>
    <submittedName>
        <fullName evidence="1">Uncharacterized protein</fullName>
    </submittedName>
</protein>
<gene>
    <name evidence="1" type="ORF">L6164_021676</name>
</gene>
<organism evidence="1 2">
    <name type="scientific">Bauhinia variegata</name>
    <name type="common">Purple orchid tree</name>
    <name type="synonym">Phanera variegata</name>
    <dbReference type="NCBI Taxonomy" id="167791"/>
    <lineage>
        <taxon>Eukaryota</taxon>
        <taxon>Viridiplantae</taxon>
        <taxon>Streptophyta</taxon>
        <taxon>Embryophyta</taxon>
        <taxon>Tracheophyta</taxon>
        <taxon>Spermatophyta</taxon>
        <taxon>Magnoliopsida</taxon>
        <taxon>eudicotyledons</taxon>
        <taxon>Gunneridae</taxon>
        <taxon>Pentapetalae</taxon>
        <taxon>rosids</taxon>
        <taxon>fabids</taxon>
        <taxon>Fabales</taxon>
        <taxon>Fabaceae</taxon>
        <taxon>Cercidoideae</taxon>
        <taxon>Cercideae</taxon>
        <taxon>Bauhiniinae</taxon>
        <taxon>Bauhinia</taxon>
    </lineage>
</organism>
<sequence length="511" mass="58970">MPSILVLGIFPSFLFVNLYMKSTGLKNASFARLTNDSSQHSRIHSDKLLDGLLASGYEEESCISRFQSYLYRKASPHKPSQYLIYKLRKYEDLHRKCGVHTKAYNRTMVKLLRSKNHSAATMCKYLVWTPVNGLGNRMINMAAAFLYGLVTDRVLLVQFQSDMIGLFCEPFLNSTWILPKDFPFNNHHRHIETYQNMLKKGKGNDSKGIVPSVMHLNMQHTSNDPKMFFHCDHNQDLLQQVSLLILQSDQYFVPSLFMTPSFNTELIKMFPEKDIIFHHLGRYLFHPSNEAWGIISRFYQAYLANANEKIGLQIRVFVPQHTPYERIIELLLNCTLKHKLLPELDKQNTVSSIWENQTLKAVMVASLDPVYGDNLRTMYLSKPTATGEIIGVYQPSHEDHQKFHDDRHNMKAWTEMYLLSMSDVLVTTSLSTFGYVAQGLGGLKPWLLYRLTSNQTHDPPCERDFSVEPCFHISPKYNCEGKTVEHLSSLYPHLRECVDYSFGTKLVNDSE</sequence>
<reference evidence="1 2" key="1">
    <citation type="journal article" date="2022" name="DNA Res.">
        <title>Chromosomal-level genome assembly of the orchid tree Bauhinia variegata (Leguminosae; Cercidoideae) supports the allotetraploid origin hypothesis of Bauhinia.</title>
        <authorList>
            <person name="Zhong Y."/>
            <person name="Chen Y."/>
            <person name="Zheng D."/>
            <person name="Pang J."/>
            <person name="Liu Y."/>
            <person name="Luo S."/>
            <person name="Meng S."/>
            <person name="Qian L."/>
            <person name="Wei D."/>
            <person name="Dai S."/>
            <person name="Zhou R."/>
        </authorList>
    </citation>
    <scope>NUCLEOTIDE SEQUENCE [LARGE SCALE GENOMIC DNA]</scope>
    <source>
        <strain evidence="1">BV-YZ2020</strain>
    </source>
</reference>
<dbReference type="Proteomes" id="UP000828941">
    <property type="component" value="Chromosome 8"/>
</dbReference>
<proteinExistence type="predicted"/>
<name>A0ACB9N174_BAUVA</name>
<comment type="caution">
    <text evidence="1">The sequence shown here is derived from an EMBL/GenBank/DDBJ whole genome shotgun (WGS) entry which is preliminary data.</text>
</comment>
<evidence type="ECO:0000313" key="1">
    <source>
        <dbReference type="EMBL" id="KAI4329409.1"/>
    </source>
</evidence>
<evidence type="ECO:0000313" key="2">
    <source>
        <dbReference type="Proteomes" id="UP000828941"/>
    </source>
</evidence>
<keyword evidence="2" id="KW-1185">Reference proteome</keyword>
<accession>A0ACB9N174</accession>